<gene>
    <name evidence="1" type="ORF">AB1Y20_002187</name>
</gene>
<dbReference type="EMBL" id="JBGBPQ010000011">
    <property type="protein sequence ID" value="KAL1515567.1"/>
    <property type="molecule type" value="Genomic_DNA"/>
</dbReference>
<accession>A0AB34JB13</accession>
<protein>
    <recommendedName>
        <fullName evidence="3">Myosin motor domain-containing protein</fullName>
    </recommendedName>
</protein>
<evidence type="ECO:0008006" key="3">
    <source>
        <dbReference type="Google" id="ProtNLM"/>
    </source>
</evidence>
<organism evidence="1 2">
    <name type="scientific">Prymnesium parvum</name>
    <name type="common">Toxic golden alga</name>
    <dbReference type="NCBI Taxonomy" id="97485"/>
    <lineage>
        <taxon>Eukaryota</taxon>
        <taxon>Haptista</taxon>
        <taxon>Haptophyta</taxon>
        <taxon>Prymnesiophyceae</taxon>
        <taxon>Prymnesiales</taxon>
        <taxon>Prymnesiaceae</taxon>
        <taxon>Prymnesium</taxon>
    </lineage>
</organism>
<proteinExistence type="predicted"/>
<reference evidence="1 2" key="1">
    <citation type="journal article" date="2024" name="Science">
        <title>Giant polyketide synthase enzymes in the biosynthesis of giant marine polyether toxins.</title>
        <authorList>
            <person name="Fallon T.R."/>
            <person name="Shende V.V."/>
            <person name="Wierzbicki I.H."/>
            <person name="Pendleton A.L."/>
            <person name="Watervoot N.F."/>
            <person name="Auber R.P."/>
            <person name="Gonzalez D.J."/>
            <person name="Wisecaver J.H."/>
            <person name="Moore B.S."/>
        </authorList>
    </citation>
    <scope>NUCLEOTIDE SEQUENCE [LARGE SCALE GENOMIC DNA]</scope>
    <source>
        <strain evidence="1 2">12B1</strain>
    </source>
</reference>
<dbReference type="AlphaFoldDB" id="A0AB34JB13"/>
<comment type="caution">
    <text evidence="1">The sequence shown here is derived from an EMBL/GenBank/DDBJ whole genome shotgun (WGS) entry which is preliminary data.</text>
</comment>
<evidence type="ECO:0000313" key="2">
    <source>
        <dbReference type="Proteomes" id="UP001515480"/>
    </source>
</evidence>
<name>A0AB34JB13_PRYPA</name>
<keyword evidence="2" id="KW-1185">Reference proteome</keyword>
<evidence type="ECO:0000313" key="1">
    <source>
        <dbReference type="EMBL" id="KAL1515567.1"/>
    </source>
</evidence>
<dbReference type="Proteomes" id="UP001515480">
    <property type="component" value="Unassembled WGS sequence"/>
</dbReference>
<sequence>MQASYEARCFDALVERLASRFLLCIAPPPSKVLNPKRTYTETLQRNLGCFDERVNWREDQRVAAAVKARRSSSGFFNLN</sequence>